<evidence type="ECO:0000256" key="10">
    <source>
        <dbReference type="ARBA" id="ARBA00030139"/>
    </source>
</evidence>
<protein>
    <recommendedName>
        <fullName evidence="9">D-xylulose reductase</fullName>
        <ecNumber evidence="9">1.1.1.9</ecNumber>
    </recommendedName>
    <alternativeName>
        <fullName evidence="10">Xylitol dehydrogenase A</fullName>
    </alternativeName>
</protein>
<dbReference type="InterPro" id="IPR036291">
    <property type="entry name" value="NAD(P)-bd_dom_sf"/>
</dbReference>
<dbReference type="FunFam" id="3.40.50.720:FF:000068">
    <property type="entry name" value="Sorbitol dehydrogenase"/>
    <property type="match status" value="1"/>
</dbReference>
<dbReference type="InterPro" id="IPR013154">
    <property type="entry name" value="ADH-like_N"/>
</dbReference>
<evidence type="ECO:0000313" key="14">
    <source>
        <dbReference type="Proteomes" id="UP000277580"/>
    </source>
</evidence>
<dbReference type="CDD" id="cd05285">
    <property type="entry name" value="sorbitol_DH"/>
    <property type="match status" value="1"/>
</dbReference>
<dbReference type="PROSITE" id="PS00059">
    <property type="entry name" value="ADH_ZINC"/>
    <property type="match status" value="1"/>
</dbReference>
<dbReference type="InterPro" id="IPR020843">
    <property type="entry name" value="ER"/>
</dbReference>
<dbReference type="InParanoid" id="A0A3N4KXJ0"/>
<name>A0A3N4KXJ0_9PEZI</name>
<dbReference type="InterPro" id="IPR013149">
    <property type="entry name" value="ADH-like_C"/>
</dbReference>
<dbReference type="AlphaFoldDB" id="A0A3N4KXJ0"/>
<sequence>MASAKHENPSFILNAVKNVTIEDRPIPTLKNPSDVLIRVGVTGICGSDVHYWEHGRIADFILTAPMVLGHESAGTVVETGPACKHLHPGDRVALEPGVPCRLCPYCKAGTYNLCTDMRFAATPPYDGTLAKYYVLPEDFCVPLPPHVSNDEGALVEPLAVGVHVVRQANVQPGNTVVVFGAGPVGLLIAAVAKAHGAVKVIMVDIVQPRLEFALTYAATGVFNAMHSRDPKVNAAEIIKQFDLGFGADIAIDASGAAPSINTAIHVVRTGGTYVQAGMGADEISFPIMAMCCKEITMKGSFRYGPGDYKLAVDLLAAGSVSVKELITSRFKFEDAEKAFEEQKKGKGIKILIDGPQD</sequence>
<dbReference type="InterPro" id="IPR002328">
    <property type="entry name" value="ADH_Zn_CS"/>
</dbReference>
<evidence type="ECO:0000256" key="1">
    <source>
        <dbReference type="ARBA" id="ARBA00001947"/>
    </source>
</evidence>
<keyword evidence="6" id="KW-0520">NAD</keyword>
<evidence type="ECO:0000256" key="4">
    <source>
        <dbReference type="ARBA" id="ARBA00022833"/>
    </source>
</evidence>
<dbReference type="Pfam" id="PF00107">
    <property type="entry name" value="ADH_zinc_N"/>
    <property type="match status" value="1"/>
</dbReference>
<dbReference type="InterPro" id="IPR011032">
    <property type="entry name" value="GroES-like_sf"/>
</dbReference>
<evidence type="ECO:0000256" key="11">
    <source>
        <dbReference type="RuleBase" id="RU361277"/>
    </source>
</evidence>
<evidence type="ECO:0000256" key="7">
    <source>
        <dbReference type="ARBA" id="ARBA00024843"/>
    </source>
</evidence>
<evidence type="ECO:0000256" key="8">
    <source>
        <dbReference type="ARBA" id="ARBA00025713"/>
    </source>
</evidence>
<organism evidence="13 14">
    <name type="scientific">Morchella conica CCBAS932</name>
    <dbReference type="NCBI Taxonomy" id="1392247"/>
    <lineage>
        <taxon>Eukaryota</taxon>
        <taxon>Fungi</taxon>
        <taxon>Dikarya</taxon>
        <taxon>Ascomycota</taxon>
        <taxon>Pezizomycotina</taxon>
        <taxon>Pezizomycetes</taxon>
        <taxon>Pezizales</taxon>
        <taxon>Morchellaceae</taxon>
        <taxon>Morchella</taxon>
    </lineage>
</organism>
<keyword evidence="5" id="KW-0560">Oxidoreductase</keyword>
<dbReference type="GO" id="GO:0008270">
    <property type="term" value="F:zinc ion binding"/>
    <property type="evidence" value="ECO:0007669"/>
    <property type="project" value="InterPro"/>
</dbReference>
<evidence type="ECO:0000313" key="13">
    <source>
        <dbReference type="EMBL" id="RPB14129.1"/>
    </source>
</evidence>
<dbReference type="SUPFAM" id="SSF50129">
    <property type="entry name" value="GroES-like"/>
    <property type="match status" value="1"/>
</dbReference>
<dbReference type="PANTHER" id="PTHR43161">
    <property type="entry name" value="SORBITOL DEHYDROGENASE"/>
    <property type="match status" value="1"/>
</dbReference>
<evidence type="ECO:0000259" key="12">
    <source>
        <dbReference type="SMART" id="SM00829"/>
    </source>
</evidence>
<dbReference type="STRING" id="1392247.A0A3N4KXJ0"/>
<accession>A0A3N4KXJ0</accession>
<dbReference type="GO" id="GO:0046526">
    <property type="term" value="F:D-xylulose reductase activity"/>
    <property type="evidence" value="ECO:0007669"/>
    <property type="project" value="UniProtKB-EC"/>
</dbReference>
<proteinExistence type="inferred from homology"/>
<dbReference type="FunCoup" id="A0A3N4KXJ0">
    <property type="interactions" value="529"/>
</dbReference>
<reference evidence="13 14" key="1">
    <citation type="journal article" date="2018" name="Nat. Ecol. Evol.">
        <title>Pezizomycetes genomes reveal the molecular basis of ectomycorrhizal truffle lifestyle.</title>
        <authorList>
            <person name="Murat C."/>
            <person name="Payen T."/>
            <person name="Noel B."/>
            <person name="Kuo A."/>
            <person name="Morin E."/>
            <person name="Chen J."/>
            <person name="Kohler A."/>
            <person name="Krizsan K."/>
            <person name="Balestrini R."/>
            <person name="Da Silva C."/>
            <person name="Montanini B."/>
            <person name="Hainaut M."/>
            <person name="Levati E."/>
            <person name="Barry K.W."/>
            <person name="Belfiori B."/>
            <person name="Cichocki N."/>
            <person name="Clum A."/>
            <person name="Dockter R.B."/>
            <person name="Fauchery L."/>
            <person name="Guy J."/>
            <person name="Iotti M."/>
            <person name="Le Tacon F."/>
            <person name="Lindquist E.A."/>
            <person name="Lipzen A."/>
            <person name="Malagnac F."/>
            <person name="Mello A."/>
            <person name="Molinier V."/>
            <person name="Miyauchi S."/>
            <person name="Poulain J."/>
            <person name="Riccioni C."/>
            <person name="Rubini A."/>
            <person name="Sitrit Y."/>
            <person name="Splivallo R."/>
            <person name="Traeger S."/>
            <person name="Wang M."/>
            <person name="Zifcakova L."/>
            <person name="Wipf D."/>
            <person name="Zambonelli A."/>
            <person name="Paolocci F."/>
            <person name="Nowrousian M."/>
            <person name="Ottonello S."/>
            <person name="Baldrian P."/>
            <person name="Spatafora J.W."/>
            <person name="Henrissat B."/>
            <person name="Nagy L.G."/>
            <person name="Aury J.M."/>
            <person name="Wincker P."/>
            <person name="Grigoriev I.V."/>
            <person name="Bonfante P."/>
            <person name="Martin F.M."/>
        </authorList>
    </citation>
    <scope>NUCLEOTIDE SEQUENCE [LARGE SCALE GENOMIC DNA]</scope>
    <source>
        <strain evidence="13 14">CCBAS932</strain>
    </source>
</reference>
<dbReference type="Pfam" id="PF08240">
    <property type="entry name" value="ADH_N"/>
    <property type="match status" value="1"/>
</dbReference>
<keyword evidence="4 11" id="KW-0862">Zinc</keyword>
<comment type="function">
    <text evidence="7">Xylitol dehydrogenase which catalyzes the conversion of xylitol to D-xylulose. Xylose is a major component of hemicelluloses such as xylan. Most fungi utilize D-xylose via three enzymatic reactions, xylose reductase (XR), xylitol dehydrogenase (XDH), and xylulokinase, to form xylulose 5-phosphate, which enters pentose phosphate pathway.</text>
</comment>
<dbReference type="SMART" id="SM00829">
    <property type="entry name" value="PKS_ER"/>
    <property type="match status" value="1"/>
</dbReference>
<evidence type="ECO:0000256" key="5">
    <source>
        <dbReference type="ARBA" id="ARBA00023002"/>
    </source>
</evidence>
<evidence type="ECO:0000256" key="9">
    <source>
        <dbReference type="ARBA" id="ARBA00026119"/>
    </source>
</evidence>
<evidence type="ECO:0000256" key="6">
    <source>
        <dbReference type="ARBA" id="ARBA00023027"/>
    </source>
</evidence>
<keyword evidence="3 11" id="KW-0479">Metal-binding</keyword>
<dbReference type="GO" id="GO:0006062">
    <property type="term" value="P:sorbitol catabolic process"/>
    <property type="evidence" value="ECO:0007669"/>
    <property type="project" value="TreeGrafter"/>
</dbReference>
<dbReference type="Gene3D" id="3.40.50.720">
    <property type="entry name" value="NAD(P)-binding Rossmann-like Domain"/>
    <property type="match status" value="1"/>
</dbReference>
<dbReference type="OrthoDB" id="3941538at2759"/>
<comment type="pathway">
    <text evidence="8">Carbohydrate degradation; L-arabinose degradation via L-arabinitol; D-xylulose 5-phosphate from L-arabinose (fungal route): step 4/5.</text>
</comment>
<feature type="domain" description="Enoyl reductase (ER)" evidence="12">
    <location>
        <begin position="14"/>
        <end position="352"/>
    </location>
</feature>
<gene>
    <name evidence="13" type="ORF">P167DRAFT_503954</name>
</gene>
<dbReference type="PANTHER" id="PTHR43161:SF9">
    <property type="entry name" value="SORBITOL DEHYDROGENASE"/>
    <property type="match status" value="1"/>
</dbReference>
<dbReference type="EMBL" id="ML119119">
    <property type="protein sequence ID" value="RPB14129.1"/>
    <property type="molecule type" value="Genomic_DNA"/>
</dbReference>
<dbReference type="Gene3D" id="3.90.180.10">
    <property type="entry name" value="Medium-chain alcohol dehydrogenases, catalytic domain"/>
    <property type="match status" value="1"/>
</dbReference>
<dbReference type="GO" id="GO:0003939">
    <property type="term" value="F:L-iditol 2-dehydrogenase (NAD+) activity"/>
    <property type="evidence" value="ECO:0007669"/>
    <property type="project" value="TreeGrafter"/>
</dbReference>
<dbReference type="SUPFAM" id="SSF51735">
    <property type="entry name" value="NAD(P)-binding Rossmann-fold domains"/>
    <property type="match status" value="1"/>
</dbReference>
<comment type="similarity">
    <text evidence="2 11">Belongs to the zinc-containing alcohol dehydrogenase family.</text>
</comment>
<keyword evidence="14" id="KW-1185">Reference proteome</keyword>
<dbReference type="Proteomes" id="UP000277580">
    <property type="component" value="Unassembled WGS sequence"/>
</dbReference>
<dbReference type="InterPro" id="IPR045306">
    <property type="entry name" value="SDH-like"/>
</dbReference>
<evidence type="ECO:0000256" key="3">
    <source>
        <dbReference type="ARBA" id="ARBA00022723"/>
    </source>
</evidence>
<comment type="cofactor">
    <cofactor evidence="1 11">
        <name>Zn(2+)</name>
        <dbReference type="ChEBI" id="CHEBI:29105"/>
    </cofactor>
</comment>
<evidence type="ECO:0000256" key="2">
    <source>
        <dbReference type="ARBA" id="ARBA00008072"/>
    </source>
</evidence>
<dbReference type="EC" id="1.1.1.9" evidence="9"/>